<dbReference type="Proteomes" id="UP001347796">
    <property type="component" value="Unassembled WGS sequence"/>
</dbReference>
<keyword evidence="3" id="KW-1185">Reference proteome</keyword>
<sequence>MRKGFTNRGPCSSKQEQQTVEPCWDDELYQSDIILSPPTPQVLGDSTTSMSSDSEWSVLSSPIRLDEWSNPIRPNPVPPSVPLRPKSQDVRVYDGPNQGGDELTLYISPTQNRIRQPPIPLASWQIRPTPRGISRMPVPLMSLRVAPPTYYARPSFLSPLITGPRKPITIPNSGGTQPGLLPRGDYGVKVADRFRVPETVLASRRPPAVAPGCRGVIPDGIVGGGRYGSQSFGYGLINNRNRLPVSSGGYPRKMGLDSGPTGNLPVPPKRKLTYDEYVQVEPGCRPVLERGIPLCQGHEIPRSQAWERVNRSRLVKASLCPVPGCGYKTNSLKIHVFDKHLPPYFRIPRGGMSVPSVEIVSKRVLAVRALARAIPDVGESLWEIMDKLNRDKLIPADSKVDPATYGAFRELARQSGWVPIRDFSLHPLTHPALLTHWRVLATLLGYLSPGDQKVFRERFV</sequence>
<gene>
    <name evidence="2" type="ORF">SNE40_005956</name>
</gene>
<feature type="compositionally biased region" description="Polar residues" evidence="1">
    <location>
        <begin position="9"/>
        <end position="20"/>
    </location>
</feature>
<organism evidence="2 3">
    <name type="scientific">Patella caerulea</name>
    <name type="common">Rayed Mediterranean limpet</name>
    <dbReference type="NCBI Taxonomy" id="87958"/>
    <lineage>
        <taxon>Eukaryota</taxon>
        <taxon>Metazoa</taxon>
        <taxon>Spiralia</taxon>
        <taxon>Lophotrochozoa</taxon>
        <taxon>Mollusca</taxon>
        <taxon>Gastropoda</taxon>
        <taxon>Patellogastropoda</taxon>
        <taxon>Patelloidea</taxon>
        <taxon>Patellidae</taxon>
        <taxon>Patella</taxon>
    </lineage>
</organism>
<feature type="region of interest" description="Disordered" evidence="1">
    <location>
        <begin position="35"/>
        <end position="55"/>
    </location>
</feature>
<name>A0AAN8K0H9_PATCE</name>
<accession>A0AAN8K0H9</accession>
<evidence type="ECO:0000313" key="3">
    <source>
        <dbReference type="Proteomes" id="UP001347796"/>
    </source>
</evidence>
<protein>
    <submittedName>
        <fullName evidence="2">Uncharacterized protein</fullName>
    </submittedName>
</protein>
<evidence type="ECO:0000313" key="2">
    <source>
        <dbReference type="EMBL" id="KAK6186670.1"/>
    </source>
</evidence>
<proteinExistence type="predicted"/>
<comment type="caution">
    <text evidence="2">The sequence shown here is derived from an EMBL/GenBank/DDBJ whole genome shotgun (WGS) entry which is preliminary data.</text>
</comment>
<reference evidence="2 3" key="1">
    <citation type="submission" date="2024-01" db="EMBL/GenBank/DDBJ databases">
        <title>The genome of the rayed Mediterranean limpet Patella caerulea (Linnaeus, 1758).</title>
        <authorList>
            <person name="Anh-Thu Weber A."/>
            <person name="Halstead-Nussloch G."/>
        </authorList>
    </citation>
    <scope>NUCLEOTIDE SEQUENCE [LARGE SCALE GENOMIC DNA]</scope>
    <source>
        <strain evidence="2">AATW-2023a</strain>
        <tissue evidence="2">Whole specimen</tissue>
    </source>
</reference>
<evidence type="ECO:0000256" key="1">
    <source>
        <dbReference type="SAM" id="MobiDB-lite"/>
    </source>
</evidence>
<dbReference type="AlphaFoldDB" id="A0AAN8K0H9"/>
<feature type="region of interest" description="Disordered" evidence="1">
    <location>
        <begin position="1"/>
        <end position="20"/>
    </location>
</feature>
<feature type="compositionally biased region" description="Low complexity" evidence="1">
    <location>
        <begin position="45"/>
        <end position="54"/>
    </location>
</feature>
<dbReference type="EMBL" id="JAZGQO010000005">
    <property type="protein sequence ID" value="KAK6186670.1"/>
    <property type="molecule type" value="Genomic_DNA"/>
</dbReference>